<dbReference type="EMBL" id="MT144670">
    <property type="protein sequence ID" value="QJH97010.1"/>
    <property type="molecule type" value="Genomic_DNA"/>
</dbReference>
<protein>
    <submittedName>
        <fullName evidence="1">Uncharacterized protein</fullName>
    </submittedName>
</protein>
<organism evidence="1">
    <name type="scientific">viral metagenome</name>
    <dbReference type="NCBI Taxonomy" id="1070528"/>
    <lineage>
        <taxon>unclassified sequences</taxon>
        <taxon>metagenomes</taxon>
        <taxon>organismal metagenomes</taxon>
    </lineage>
</organism>
<sequence length="280" mass="29339">MPNVEHIHQASGSTTLIANVYTAALAVRELAVELLDTDHEYFYSGSCATMVAGDKIVVVDTSISKCLGGYIYETTNLSEIKADTAAILIDTATTIPATIVALPTDADVQTACDSAITANTDINNIDTGVNNLETACIDNATGADIAADIIALKAETVSILADTNELQSDDIPTTLAVIQAITDQINFTGTYVNASVVGGSMGTGSSTVNYYVYTDEDAKTDPIALCAVWVSTDSAGNTVVASGQTDADGLVTFYLDPGVYYFWRSKSGYSFTNPDTETVA</sequence>
<gene>
    <name evidence="1" type="ORF">TM448B00894_0006</name>
</gene>
<reference evidence="1" key="1">
    <citation type="submission" date="2020-03" db="EMBL/GenBank/DDBJ databases">
        <title>The deep terrestrial virosphere.</title>
        <authorList>
            <person name="Holmfeldt K."/>
            <person name="Nilsson E."/>
            <person name="Simone D."/>
            <person name="Lopez-Fernandez M."/>
            <person name="Wu X."/>
            <person name="de Brujin I."/>
            <person name="Lundin D."/>
            <person name="Andersson A."/>
            <person name="Bertilsson S."/>
            <person name="Dopson M."/>
        </authorList>
    </citation>
    <scope>NUCLEOTIDE SEQUENCE</scope>
    <source>
        <strain evidence="1">TM448B00894</strain>
    </source>
</reference>
<evidence type="ECO:0000313" key="1">
    <source>
        <dbReference type="EMBL" id="QJH97010.1"/>
    </source>
</evidence>
<name>A0A6M3XGG9_9ZZZZ</name>
<dbReference type="AlphaFoldDB" id="A0A6M3XGG9"/>
<accession>A0A6M3XGG9</accession>
<proteinExistence type="predicted"/>